<keyword evidence="5" id="KW-1185">Reference proteome</keyword>
<dbReference type="PANTHER" id="PTHR23308">
    <property type="entry name" value="NUCLEAR INHIBITOR OF PROTEIN PHOSPHATASE-1"/>
    <property type="match status" value="1"/>
</dbReference>
<proteinExistence type="predicted"/>
<evidence type="ECO:0000313" key="5">
    <source>
        <dbReference type="Proteomes" id="UP001595975"/>
    </source>
</evidence>
<feature type="compositionally biased region" description="Pro residues" evidence="2">
    <location>
        <begin position="73"/>
        <end position="83"/>
    </location>
</feature>
<evidence type="ECO:0000256" key="1">
    <source>
        <dbReference type="ARBA" id="ARBA00022553"/>
    </source>
</evidence>
<sequence>MASVIYRCPVGAPGECPTSATRGYCQVHMFQQLERYDPAEDAVPVEDAVPAGAAAPPVGPATDPEALTRPARPTQPPRPPRPAQYPGRPERPAPQARPARQPAVRLALVVAGALLPVRAEHQRGGGGLAIGRDEPDCAAIPGLAGLDQLSRHHARLRWIDGALYVEDLGSTNGTFVDGRRIEAPTRIGPGQRLRFAMDVDVQVVEIDEFGAPR</sequence>
<dbReference type="Gene3D" id="2.60.200.20">
    <property type="match status" value="1"/>
</dbReference>
<feature type="domain" description="FHA" evidence="3">
    <location>
        <begin position="128"/>
        <end position="181"/>
    </location>
</feature>
<dbReference type="RefSeq" id="WP_380226232.1">
    <property type="nucleotide sequence ID" value="NZ_JBHSOF010000018.1"/>
</dbReference>
<feature type="compositionally biased region" description="Low complexity" evidence="2">
    <location>
        <begin position="50"/>
        <end position="72"/>
    </location>
</feature>
<dbReference type="CDD" id="cd00060">
    <property type="entry name" value="FHA"/>
    <property type="match status" value="1"/>
</dbReference>
<protein>
    <submittedName>
        <fullName evidence="4">FHA domain-containing protein</fullName>
    </submittedName>
</protein>
<dbReference type="Pfam" id="PF00498">
    <property type="entry name" value="FHA"/>
    <property type="match status" value="1"/>
</dbReference>
<dbReference type="InterPro" id="IPR000253">
    <property type="entry name" value="FHA_dom"/>
</dbReference>
<name>A0ABW0X6C7_9ACTN</name>
<dbReference type="Proteomes" id="UP001595975">
    <property type="component" value="Unassembled WGS sequence"/>
</dbReference>
<dbReference type="EMBL" id="JBHSOF010000018">
    <property type="protein sequence ID" value="MFC5664534.1"/>
    <property type="molecule type" value="Genomic_DNA"/>
</dbReference>
<dbReference type="SMART" id="SM00240">
    <property type="entry name" value="FHA"/>
    <property type="match status" value="1"/>
</dbReference>
<gene>
    <name evidence="4" type="ORF">ACFP3U_16260</name>
</gene>
<keyword evidence="1" id="KW-0597">Phosphoprotein</keyword>
<evidence type="ECO:0000259" key="3">
    <source>
        <dbReference type="PROSITE" id="PS50006"/>
    </source>
</evidence>
<comment type="caution">
    <text evidence="4">The sequence shown here is derived from an EMBL/GenBank/DDBJ whole genome shotgun (WGS) entry which is preliminary data.</text>
</comment>
<dbReference type="InterPro" id="IPR008984">
    <property type="entry name" value="SMAD_FHA_dom_sf"/>
</dbReference>
<dbReference type="PROSITE" id="PS50006">
    <property type="entry name" value="FHA_DOMAIN"/>
    <property type="match status" value="1"/>
</dbReference>
<evidence type="ECO:0000313" key="4">
    <source>
        <dbReference type="EMBL" id="MFC5664534.1"/>
    </source>
</evidence>
<feature type="region of interest" description="Disordered" evidence="2">
    <location>
        <begin position="50"/>
        <end position="101"/>
    </location>
</feature>
<dbReference type="InterPro" id="IPR050923">
    <property type="entry name" value="Cell_Proc_Reg/RNA_Proc"/>
</dbReference>
<reference evidence="5" key="1">
    <citation type="journal article" date="2019" name="Int. J. Syst. Evol. Microbiol.">
        <title>The Global Catalogue of Microorganisms (GCM) 10K type strain sequencing project: providing services to taxonomists for standard genome sequencing and annotation.</title>
        <authorList>
            <consortium name="The Broad Institute Genomics Platform"/>
            <consortium name="The Broad Institute Genome Sequencing Center for Infectious Disease"/>
            <person name="Wu L."/>
            <person name="Ma J."/>
        </authorList>
    </citation>
    <scope>NUCLEOTIDE SEQUENCE [LARGE SCALE GENOMIC DNA]</scope>
    <source>
        <strain evidence="5">CGMCC 4.1437</strain>
    </source>
</reference>
<evidence type="ECO:0000256" key="2">
    <source>
        <dbReference type="SAM" id="MobiDB-lite"/>
    </source>
</evidence>
<accession>A0ABW0X6C7</accession>
<dbReference type="SUPFAM" id="SSF49879">
    <property type="entry name" value="SMAD/FHA domain"/>
    <property type="match status" value="1"/>
</dbReference>
<organism evidence="4 5">
    <name type="scientific">Kitasatospora misakiensis</name>
    <dbReference type="NCBI Taxonomy" id="67330"/>
    <lineage>
        <taxon>Bacteria</taxon>
        <taxon>Bacillati</taxon>
        <taxon>Actinomycetota</taxon>
        <taxon>Actinomycetes</taxon>
        <taxon>Kitasatosporales</taxon>
        <taxon>Streptomycetaceae</taxon>
        <taxon>Kitasatospora</taxon>
    </lineage>
</organism>